<evidence type="ECO:0000256" key="8">
    <source>
        <dbReference type="ARBA" id="ARBA00048573"/>
    </source>
</evidence>
<evidence type="ECO:0000256" key="7">
    <source>
        <dbReference type="ARBA" id="ARBA00023146"/>
    </source>
</evidence>
<keyword evidence="9 10" id="KW-0460">Magnesium</keyword>
<comment type="subcellular location">
    <subcellularLocation>
        <location evidence="9">Cytoplasm</location>
    </subcellularLocation>
</comment>
<evidence type="ECO:0000256" key="10">
    <source>
        <dbReference type="RuleBase" id="RU000336"/>
    </source>
</evidence>
<dbReference type="Gene3D" id="2.40.50.140">
    <property type="entry name" value="Nucleic acid-binding proteins"/>
    <property type="match status" value="1"/>
</dbReference>
<dbReference type="InterPro" id="IPR012340">
    <property type="entry name" value="NA-bd_OB-fold"/>
</dbReference>
<evidence type="ECO:0000256" key="5">
    <source>
        <dbReference type="ARBA" id="ARBA00022840"/>
    </source>
</evidence>
<feature type="binding site" evidence="9">
    <location>
        <position position="410"/>
    </location>
    <ligand>
        <name>Mg(2+)</name>
        <dbReference type="ChEBI" id="CHEBI:18420"/>
        <label>1</label>
    </ligand>
</feature>
<comment type="catalytic activity">
    <reaction evidence="8 9 10">
        <text>tRNA(Lys) + L-lysine + ATP = L-lysyl-tRNA(Lys) + AMP + diphosphate</text>
        <dbReference type="Rhea" id="RHEA:20792"/>
        <dbReference type="Rhea" id="RHEA-COMP:9696"/>
        <dbReference type="Rhea" id="RHEA-COMP:9697"/>
        <dbReference type="ChEBI" id="CHEBI:30616"/>
        <dbReference type="ChEBI" id="CHEBI:32551"/>
        <dbReference type="ChEBI" id="CHEBI:33019"/>
        <dbReference type="ChEBI" id="CHEBI:78442"/>
        <dbReference type="ChEBI" id="CHEBI:78529"/>
        <dbReference type="ChEBI" id="CHEBI:456215"/>
        <dbReference type="EC" id="6.1.1.6"/>
    </reaction>
</comment>
<feature type="binding site" evidence="9">
    <location>
        <position position="410"/>
    </location>
    <ligand>
        <name>Mg(2+)</name>
        <dbReference type="ChEBI" id="CHEBI:18420"/>
        <label>2</label>
    </ligand>
</feature>
<evidence type="ECO:0000313" key="13">
    <source>
        <dbReference type="EMBL" id="MXY94844.1"/>
    </source>
</evidence>
<accession>A0A6B0YUR0</accession>
<comment type="cofactor">
    <cofactor evidence="9 10">
        <name>Mg(2+)</name>
        <dbReference type="ChEBI" id="CHEBI:18420"/>
    </cofactor>
    <text evidence="9 10">Binds 3 Mg(2+) ions per subunit.</text>
</comment>
<evidence type="ECO:0000256" key="1">
    <source>
        <dbReference type="ARBA" id="ARBA00008226"/>
    </source>
</evidence>
<dbReference type="InterPro" id="IPR002313">
    <property type="entry name" value="Lys-tRNA-ligase_II"/>
</dbReference>
<dbReference type="NCBIfam" id="NF001756">
    <property type="entry name" value="PRK00484.1"/>
    <property type="match status" value="1"/>
</dbReference>
<dbReference type="PROSITE" id="PS50862">
    <property type="entry name" value="AA_TRNA_LIGASE_II"/>
    <property type="match status" value="1"/>
</dbReference>
<dbReference type="SUPFAM" id="SSF50249">
    <property type="entry name" value="Nucleic acid-binding proteins"/>
    <property type="match status" value="1"/>
</dbReference>
<dbReference type="FunFam" id="2.40.50.140:FF:000024">
    <property type="entry name" value="Lysine--tRNA ligase"/>
    <property type="match status" value="1"/>
</dbReference>
<evidence type="ECO:0000256" key="9">
    <source>
        <dbReference type="HAMAP-Rule" id="MF_00252"/>
    </source>
</evidence>
<dbReference type="GO" id="GO:0005524">
    <property type="term" value="F:ATP binding"/>
    <property type="evidence" value="ECO:0007669"/>
    <property type="project" value="UniProtKB-UniRule"/>
</dbReference>
<sequence>MFAPENLSDQEQSRLQKLDALRARGIDPYPARVNRSHTIAAARALYDDSAEEQPAVSVAGRLKRIRVMGKVSFADLDDGSAQIQLFVQRDSLPDGWYNEVWKRLIDLGDFISASGPLSVTRSGELSITVQEITFLAKALKPMPDKWHGVRDPEVRYRRRYVDLLANEDARALFRDRAVVVRALRTYLDDAGFLEVETPILQPLYGGAAAQPFVTHHNQLHQDLYLRISFELYLKRLIVGGFPAVYEIGRDFRNEGVSFKHNPEFTQLEFYEAYVDYEDVMRRTEEMVAFTAEQVTGSPVVTWQEHTIDFTPPWPRLPLRQAILDASGIDYEQFTDAGSLRAEMRSRGIDAAGEDNWGQLVDQLLSKFCEPKLIQPTFLVDYPREVSPLAKGMPENERLVERFEGFAAGMELCNAFTELNDPIDQLQRFLDENYRAQQGDEEAHPVDIDYVEALSYGMPPTGGFGMGIDRLTMLLTDRDTIREVILFPHLREIDDTPQADDAPDAREQAAAVALPTADA</sequence>
<comment type="caution">
    <text evidence="13">The sequence shown here is derived from an EMBL/GenBank/DDBJ whole genome shotgun (WGS) entry which is preliminary data.</text>
</comment>
<keyword evidence="5 9" id="KW-0067">ATP-binding</keyword>
<keyword evidence="3 9" id="KW-0479">Metal-binding</keyword>
<feature type="domain" description="Aminoacyl-transfer RNA synthetases class-II family profile" evidence="12">
    <location>
        <begin position="179"/>
        <end position="487"/>
    </location>
</feature>
<dbReference type="GO" id="GO:0004824">
    <property type="term" value="F:lysine-tRNA ligase activity"/>
    <property type="evidence" value="ECO:0007669"/>
    <property type="project" value="UniProtKB-UniRule"/>
</dbReference>
<keyword evidence="9" id="KW-0963">Cytoplasm</keyword>
<dbReference type="InterPro" id="IPR006195">
    <property type="entry name" value="aa-tRNA-synth_II"/>
</dbReference>
<dbReference type="GO" id="GO:0000287">
    <property type="term" value="F:magnesium ion binding"/>
    <property type="evidence" value="ECO:0007669"/>
    <property type="project" value="UniProtKB-UniRule"/>
</dbReference>
<dbReference type="CDD" id="cd00775">
    <property type="entry name" value="LysRS_core"/>
    <property type="match status" value="1"/>
</dbReference>
<feature type="region of interest" description="Disordered" evidence="11">
    <location>
        <begin position="494"/>
        <end position="518"/>
    </location>
</feature>
<gene>
    <name evidence="9 13" type="primary">lysS</name>
    <name evidence="13" type="ORF">F4Y42_15500</name>
</gene>
<dbReference type="InterPro" id="IPR004364">
    <property type="entry name" value="Aa-tRNA-synt_II"/>
</dbReference>
<organism evidence="13">
    <name type="scientific">Caldilineaceae bacterium SB0664_bin_27</name>
    <dbReference type="NCBI Taxonomy" id="2605260"/>
    <lineage>
        <taxon>Bacteria</taxon>
        <taxon>Bacillati</taxon>
        <taxon>Chloroflexota</taxon>
        <taxon>Caldilineae</taxon>
        <taxon>Caldilineales</taxon>
        <taxon>Caldilineaceae</taxon>
    </lineage>
</organism>
<comment type="similarity">
    <text evidence="1 9">Belongs to the class-II aminoacyl-tRNA synthetase family.</text>
</comment>
<dbReference type="Pfam" id="PF00152">
    <property type="entry name" value="tRNA-synt_2"/>
    <property type="match status" value="1"/>
</dbReference>
<dbReference type="GO" id="GO:0006430">
    <property type="term" value="P:lysyl-tRNA aminoacylation"/>
    <property type="evidence" value="ECO:0007669"/>
    <property type="project" value="UniProtKB-UniRule"/>
</dbReference>
<dbReference type="Pfam" id="PF01336">
    <property type="entry name" value="tRNA_anti-codon"/>
    <property type="match status" value="1"/>
</dbReference>
<dbReference type="EMBL" id="VXRG01000128">
    <property type="protein sequence ID" value="MXY94844.1"/>
    <property type="molecule type" value="Genomic_DNA"/>
</dbReference>
<dbReference type="PANTHER" id="PTHR42918">
    <property type="entry name" value="LYSYL-TRNA SYNTHETASE"/>
    <property type="match status" value="1"/>
</dbReference>
<evidence type="ECO:0000259" key="12">
    <source>
        <dbReference type="PROSITE" id="PS50862"/>
    </source>
</evidence>
<comment type="subunit">
    <text evidence="9">Homodimer.</text>
</comment>
<dbReference type="HAMAP" id="MF_00252">
    <property type="entry name" value="Lys_tRNA_synth_class2"/>
    <property type="match status" value="1"/>
</dbReference>
<proteinExistence type="inferred from homology"/>
<dbReference type="InterPro" id="IPR004365">
    <property type="entry name" value="NA-bd_OB_tRNA"/>
</dbReference>
<evidence type="ECO:0000256" key="2">
    <source>
        <dbReference type="ARBA" id="ARBA00022598"/>
    </source>
</evidence>
<dbReference type="PANTHER" id="PTHR42918:SF15">
    <property type="entry name" value="LYSINE--TRNA LIGASE, CHLOROPLASTIC_MITOCHONDRIAL"/>
    <property type="match status" value="1"/>
</dbReference>
<evidence type="ECO:0000256" key="6">
    <source>
        <dbReference type="ARBA" id="ARBA00022917"/>
    </source>
</evidence>
<dbReference type="SUPFAM" id="SSF55681">
    <property type="entry name" value="Class II aaRS and biotin synthetases"/>
    <property type="match status" value="1"/>
</dbReference>
<name>A0A6B0YUR0_9CHLR</name>
<dbReference type="AlphaFoldDB" id="A0A6B0YUR0"/>
<keyword evidence="7 9" id="KW-0030">Aminoacyl-tRNA synthetase</keyword>
<dbReference type="InterPro" id="IPR044136">
    <property type="entry name" value="Lys-tRNA-ligase_II_N"/>
</dbReference>
<dbReference type="GO" id="GO:0000049">
    <property type="term" value="F:tRNA binding"/>
    <property type="evidence" value="ECO:0007669"/>
    <property type="project" value="TreeGrafter"/>
</dbReference>
<dbReference type="NCBIfam" id="TIGR00499">
    <property type="entry name" value="lysS_bact"/>
    <property type="match status" value="1"/>
</dbReference>
<keyword evidence="2 9" id="KW-0436">Ligase</keyword>
<keyword evidence="6 9" id="KW-0648">Protein biosynthesis</keyword>
<dbReference type="PRINTS" id="PR00982">
    <property type="entry name" value="TRNASYNTHLYS"/>
</dbReference>
<dbReference type="EC" id="6.1.1.6" evidence="9"/>
<dbReference type="InterPro" id="IPR018149">
    <property type="entry name" value="Lys-tRNA-synth_II_C"/>
</dbReference>
<evidence type="ECO:0000256" key="3">
    <source>
        <dbReference type="ARBA" id="ARBA00022723"/>
    </source>
</evidence>
<protein>
    <recommendedName>
        <fullName evidence="9">Lysine--tRNA ligase</fullName>
        <ecNumber evidence="9">6.1.1.6</ecNumber>
    </recommendedName>
    <alternativeName>
        <fullName evidence="9">Lysyl-tRNA synthetase</fullName>
        <shortName evidence="9">LysRS</shortName>
    </alternativeName>
</protein>
<reference evidence="13" key="1">
    <citation type="submission" date="2019-09" db="EMBL/GenBank/DDBJ databases">
        <title>Characterisation of the sponge microbiome using genome-centric metagenomics.</title>
        <authorList>
            <person name="Engelberts J.P."/>
            <person name="Robbins S.J."/>
            <person name="De Goeij J.M."/>
            <person name="Aranda M."/>
            <person name="Bell S.C."/>
            <person name="Webster N.S."/>
        </authorList>
    </citation>
    <scope>NUCLEOTIDE SEQUENCE</scope>
    <source>
        <strain evidence="13">SB0664_bin_27</strain>
    </source>
</reference>
<dbReference type="Gene3D" id="3.30.930.10">
    <property type="entry name" value="Bira Bifunctional Protein, Domain 2"/>
    <property type="match status" value="1"/>
</dbReference>
<dbReference type="CDD" id="cd04322">
    <property type="entry name" value="LysRS_N"/>
    <property type="match status" value="1"/>
</dbReference>
<dbReference type="InterPro" id="IPR045864">
    <property type="entry name" value="aa-tRNA-synth_II/BPL/LPL"/>
</dbReference>
<evidence type="ECO:0000256" key="11">
    <source>
        <dbReference type="SAM" id="MobiDB-lite"/>
    </source>
</evidence>
<dbReference type="GO" id="GO:0005829">
    <property type="term" value="C:cytosol"/>
    <property type="evidence" value="ECO:0007669"/>
    <property type="project" value="TreeGrafter"/>
</dbReference>
<keyword evidence="4 9" id="KW-0547">Nucleotide-binding</keyword>
<feature type="binding site" evidence="9">
    <location>
        <position position="403"/>
    </location>
    <ligand>
        <name>Mg(2+)</name>
        <dbReference type="ChEBI" id="CHEBI:18420"/>
        <label>1</label>
    </ligand>
</feature>
<evidence type="ECO:0000256" key="4">
    <source>
        <dbReference type="ARBA" id="ARBA00022741"/>
    </source>
</evidence>